<feature type="compositionally biased region" description="Basic and acidic residues" evidence="1">
    <location>
        <begin position="38"/>
        <end position="66"/>
    </location>
</feature>
<sequence length="66" mass="6828">MSKTGGKPAADDEAVPPGAAQESGPLRGGKPVEPTPTEDSRHPTTKAEKRSETIREGGEAESRDDG</sequence>
<evidence type="ECO:0000313" key="2">
    <source>
        <dbReference type="EMBL" id="KAB0679330.1"/>
    </source>
</evidence>
<dbReference type="RefSeq" id="WP_150970339.1">
    <property type="nucleotide sequence ID" value="NZ_VZDO01000010.1"/>
</dbReference>
<gene>
    <name evidence="2" type="ORF">F6X38_13420</name>
</gene>
<evidence type="ECO:0000313" key="3">
    <source>
        <dbReference type="Proteomes" id="UP000432089"/>
    </source>
</evidence>
<dbReference type="Proteomes" id="UP000432089">
    <property type="component" value="Unassembled WGS sequence"/>
</dbReference>
<reference evidence="2 3" key="1">
    <citation type="submission" date="2019-09" db="EMBL/GenBank/DDBJ databases">
        <title>YIM 132180 draft genome.</title>
        <authorList>
            <person name="Zhang K."/>
        </authorList>
    </citation>
    <scope>NUCLEOTIDE SEQUENCE [LARGE SCALE GENOMIC DNA]</scope>
    <source>
        <strain evidence="2 3">YIM 132180</strain>
    </source>
</reference>
<organism evidence="2 3">
    <name type="scientific">Plantimonas leprariae</name>
    <dbReference type="NCBI Taxonomy" id="2615207"/>
    <lineage>
        <taxon>Bacteria</taxon>
        <taxon>Pseudomonadati</taxon>
        <taxon>Pseudomonadota</taxon>
        <taxon>Alphaproteobacteria</taxon>
        <taxon>Hyphomicrobiales</taxon>
        <taxon>Aurantimonadaceae</taxon>
        <taxon>Plantimonas</taxon>
    </lineage>
</organism>
<dbReference type="EMBL" id="VZDO01000010">
    <property type="protein sequence ID" value="KAB0679330.1"/>
    <property type="molecule type" value="Genomic_DNA"/>
</dbReference>
<name>A0A7V7PNP1_9HYPH</name>
<keyword evidence="3" id="KW-1185">Reference proteome</keyword>
<proteinExistence type="predicted"/>
<evidence type="ECO:0000256" key="1">
    <source>
        <dbReference type="SAM" id="MobiDB-lite"/>
    </source>
</evidence>
<protein>
    <submittedName>
        <fullName evidence="2">Uncharacterized protein</fullName>
    </submittedName>
</protein>
<accession>A0A7V7PNP1</accession>
<dbReference type="AlphaFoldDB" id="A0A7V7PNP1"/>
<comment type="caution">
    <text evidence="2">The sequence shown here is derived from an EMBL/GenBank/DDBJ whole genome shotgun (WGS) entry which is preliminary data.</text>
</comment>
<feature type="region of interest" description="Disordered" evidence="1">
    <location>
        <begin position="1"/>
        <end position="66"/>
    </location>
</feature>